<dbReference type="Pfam" id="PF11209">
    <property type="entry name" value="LmeA"/>
    <property type="match status" value="1"/>
</dbReference>
<proteinExistence type="predicted"/>
<protein>
    <submittedName>
        <fullName evidence="1">DUF2993 domain-containing protein</fullName>
    </submittedName>
</protein>
<reference evidence="1 2" key="1">
    <citation type="submission" date="2018-03" db="EMBL/GenBank/DDBJ databases">
        <title>Bacteriophage NCPPB3778 and a type I-E CRISPR drive the evolution of the US Biological Select Agent, Rathayibacter toxicus.</title>
        <authorList>
            <person name="Davis E.W.II."/>
            <person name="Tabima J.F."/>
            <person name="Weisberg A.J."/>
            <person name="Dantas Lopes L."/>
            <person name="Wiseman M.S."/>
            <person name="Wiseman M.S."/>
            <person name="Pupko T."/>
            <person name="Belcher M.S."/>
            <person name="Sechler A.J."/>
            <person name="Tancos M.A."/>
            <person name="Schroeder B.K."/>
            <person name="Murray T.D."/>
            <person name="Luster D.G."/>
            <person name="Schneider W.L."/>
            <person name="Rogers E."/>
            <person name="Andreote F.D."/>
            <person name="Grunwald N.J."/>
            <person name="Putnam M.L."/>
            <person name="Chang J.H."/>
        </authorList>
    </citation>
    <scope>NUCLEOTIDE SEQUENCE [LARGE SCALE GENOMIC DNA]</scope>
    <source>
        <strain evidence="1 2">NCCPB 2253</strain>
    </source>
</reference>
<sequence length="259" mass="26284">MSTTEVPPRRRRGGRVLVALVVVLALLVVAAVVGDGVARRAVADRAAASLREALALPADRAVDVDVVGWAVLPQLIAGRLDRLDLRSSDVSFGELDGDVAVTLVGVPVSGEGPVDAGTASVALDADSVSRLVIERSTVPVDAVTLNPPLVRVHANVGVLGLSIGAGVGMRLAAVDGDILLTPDEISVAGATFSASDFRERFGAGVGSVLAPTSICIADSVPRGLTLTAVEVTDASLNASFVLASTFLSDSLEQQTGSCS</sequence>
<evidence type="ECO:0000313" key="2">
    <source>
        <dbReference type="Proteomes" id="UP000283946"/>
    </source>
</evidence>
<accession>A0AAD1AEU1</accession>
<dbReference type="InterPro" id="IPR021373">
    <property type="entry name" value="DUF2993"/>
</dbReference>
<dbReference type="Proteomes" id="UP000283946">
    <property type="component" value="Chromosome"/>
</dbReference>
<name>A0AAD1AEU1_9MICO</name>
<dbReference type="KEGG" id="ria:C7V51_06885"/>
<organism evidence="1 2">
    <name type="scientific">Rathayibacter iranicus</name>
    <dbReference type="NCBI Taxonomy" id="59737"/>
    <lineage>
        <taxon>Bacteria</taxon>
        <taxon>Bacillati</taxon>
        <taxon>Actinomycetota</taxon>
        <taxon>Actinomycetes</taxon>
        <taxon>Micrococcales</taxon>
        <taxon>Microbacteriaceae</taxon>
        <taxon>Rathayibacter</taxon>
    </lineage>
</organism>
<gene>
    <name evidence="1" type="ORF">C7V51_06885</name>
</gene>
<dbReference type="EMBL" id="CP028130">
    <property type="protein sequence ID" value="AZZ55640.1"/>
    <property type="molecule type" value="Genomic_DNA"/>
</dbReference>
<dbReference type="AlphaFoldDB" id="A0AAD1AEU1"/>
<evidence type="ECO:0000313" key="1">
    <source>
        <dbReference type="EMBL" id="AZZ55640.1"/>
    </source>
</evidence>